<accession>A0A844GSI7</accession>
<evidence type="ECO:0000313" key="2">
    <source>
        <dbReference type="EMBL" id="MTF39447.1"/>
    </source>
</evidence>
<dbReference type="AlphaFoldDB" id="A0A844GSI7"/>
<name>A0A844GSI7_9CHRO</name>
<dbReference type="RefSeq" id="WP_155084037.1">
    <property type="nucleotide sequence ID" value="NZ_WMIA01000012.1"/>
</dbReference>
<proteinExistence type="predicted"/>
<protein>
    <submittedName>
        <fullName evidence="2">Uncharacterized protein</fullName>
    </submittedName>
</protein>
<feature type="region of interest" description="Disordered" evidence="1">
    <location>
        <begin position="254"/>
        <end position="278"/>
    </location>
</feature>
<dbReference type="Proteomes" id="UP000437131">
    <property type="component" value="Unassembled WGS sequence"/>
</dbReference>
<gene>
    <name evidence="2" type="ORF">GGC33_10980</name>
</gene>
<evidence type="ECO:0000313" key="3">
    <source>
        <dbReference type="Proteomes" id="UP000437131"/>
    </source>
</evidence>
<organism evidence="2 3">
    <name type="scientific">Cyanobacterium aponinum 0216</name>
    <dbReference type="NCBI Taxonomy" id="2676140"/>
    <lineage>
        <taxon>Bacteria</taxon>
        <taxon>Bacillati</taxon>
        <taxon>Cyanobacteriota</taxon>
        <taxon>Cyanophyceae</taxon>
        <taxon>Oscillatoriophycideae</taxon>
        <taxon>Chroococcales</taxon>
        <taxon>Geminocystaceae</taxon>
        <taxon>Cyanobacterium</taxon>
    </lineage>
</organism>
<comment type="caution">
    <text evidence="2">The sequence shown here is derived from an EMBL/GenBank/DDBJ whole genome shotgun (WGS) entry which is preliminary data.</text>
</comment>
<evidence type="ECO:0000256" key="1">
    <source>
        <dbReference type="SAM" id="MobiDB-lite"/>
    </source>
</evidence>
<dbReference type="EMBL" id="WMIA01000012">
    <property type="protein sequence ID" value="MTF39447.1"/>
    <property type="molecule type" value="Genomic_DNA"/>
</dbReference>
<sequence length="395" mass="45996">MIASSDIIASIADDLSRLPEAKRAKKLVFYVSQRYWESDFSIVNNYSFESLLEVLYESNPTIEDLKALLYQAVNTLNRKGVYVKIAQYVYKRMSKLYTEDAQTVSNASEYQGNELEPELIDRICENIEYHEESPRIKKLIFAACKQYWENDINVIEMYDLRELVLELYELYPNAKRLRKALDKIVASINRQNFYSFIADTIIGELTYLYKHEPAEIREQGNEDEDTKLIRAKKPNQSSDISKETQIAIEQRHSVIESVEESPNPTKEEESLSIKQGTDVEPSAIPEGQVLPWLKVDSLFDLKQDIMQYTNPLRAKIVLFYTVYQIDPYEQHWSIVRTCNLDDLLIKLFQQYGKDLKLVEHHLLQVANAHIEGLEVEENIQAATALVECIKHFYKK</sequence>
<reference evidence="2 3" key="1">
    <citation type="submission" date="2019-11" db="EMBL/GenBank/DDBJ databases">
        <title>Isolation of a new High Light Tolerant Cyanobacteria.</title>
        <authorList>
            <person name="Dobson Z."/>
            <person name="Vaughn N."/>
            <person name="Vaughn M."/>
            <person name="Fromme P."/>
            <person name="Mazor Y."/>
        </authorList>
    </citation>
    <scope>NUCLEOTIDE SEQUENCE [LARGE SCALE GENOMIC DNA]</scope>
    <source>
        <strain evidence="2 3">0216</strain>
    </source>
</reference>